<sequence length="171" mass="19962">MNDYQMPLFDRYDMSVEFERCMIRTRQCLHQGWRDFCKFTDDEIVDKLAGQEICPLELLEDQAELERVGEGLFEVAIPYRGDDELWHLYPVDVIWGMLGEVFRGELLLRVLAGSDDEAQGIAQERLRGISEVIAQQTRRIEVFEKAEPLLVRAEIIKFRRAPPEPYIVLGQ</sequence>
<dbReference type="AlphaFoldDB" id="A0A6I4TER0"/>
<evidence type="ECO:0000313" key="1">
    <source>
        <dbReference type="EMBL" id="MXO75732.1"/>
    </source>
</evidence>
<dbReference type="Proteomes" id="UP000439522">
    <property type="component" value="Unassembled WGS sequence"/>
</dbReference>
<protein>
    <submittedName>
        <fullName evidence="1">Uncharacterized protein</fullName>
    </submittedName>
</protein>
<keyword evidence="2" id="KW-1185">Reference proteome</keyword>
<evidence type="ECO:0000313" key="2">
    <source>
        <dbReference type="Proteomes" id="UP000439522"/>
    </source>
</evidence>
<dbReference type="OrthoDB" id="9854336at2"/>
<comment type="caution">
    <text evidence="1">The sequence shown here is derived from an EMBL/GenBank/DDBJ whole genome shotgun (WGS) entry which is preliminary data.</text>
</comment>
<gene>
    <name evidence="1" type="ORF">GRI40_10935</name>
</gene>
<proteinExistence type="predicted"/>
<name>A0A6I4TER0_9SPHN</name>
<dbReference type="RefSeq" id="WP_160611622.1">
    <property type="nucleotide sequence ID" value="NZ_WTZA01000002.1"/>
</dbReference>
<organism evidence="1 2">
    <name type="scientific">Tsuneonella aeria</name>
    <dbReference type="NCBI Taxonomy" id="1837929"/>
    <lineage>
        <taxon>Bacteria</taxon>
        <taxon>Pseudomonadati</taxon>
        <taxon>Pseudomonadota</taxon>
        <taxon>Alphaproteobacteria</taxon>
        <taxon>Sphingomonadales</taxon>
        <taxon>Erythrobacteraceae</taxon>
        <taxon>Tsuneonella</taxon>
    </lineage>
</organism>
<reference evidence="1 2" key="1">
    <citation type="submission" date="2019-12" db="EMBL/GenBank/DDBJ databases">
        <title>Genomic-based taxomic classification of the family Erythrobacteraceae.</title>
        <authorList>
            <person name="Xu L."/>
        </authorList>
    </citation>
    <scope>NUCLEOTIDE SEQUENCE [LARGE SCALE GENOMIC DNA]</scope>
    <source>
        <strain evidence="1 2">100921-2</strain>
    </source>
</reference>
<accession>A0A6I4TER0</accession>
<dbReference type="EMBL" id="WTZA01000002">
    <property type="protein sequence ID" value="MXO75732.1"/>
    <property type="molecule type" value="Genomic_DNA"/>
</dbReference>